<evidence type="ECO:0000313" key="1">
    <source>
        <dbReference type="EMBL" id="KAL3690388.1"/>
    </source>
</evidence>
<dbReference type="AlphaFoldDB" id="A0ABD3HG57"/>
<organism evidence="1 2">
    <name type="scientific">Riccia sorocarpa</name>
    <dbReference type="NCBI Taxonomy" id="122646"/>
    <lineage>
        <taxon>Eukaryota</taxon>
        <taxon>Viridiplantae</taxon>
        <taxon>Streptophyta</taxon>
        <taxon>Embryophyta</taxon>
        <taxon>Marchantiophyta</taxon>
        <taxon>Marchantiopsida</taxon>
        <taxon>Marchantiidae</taxon>
        <taxon>Marchantiales</taxon>
        <taxon>Ricciaceae</taxon>
        <taxon>Riccia</taxon>
    </lineage>
</organism>
<reference evidence="1 2" key="1">
    <citation type="submission" date="2024-09" db="EMBL/GenBank/DDBJ databases">
        <title>Chromosome-scale assembly of Riccia sorocarpa.</title>
        <authorList>
            <person name="Paukszto L."/>
        </authorList>
    </citation>
    <scope>NUCLEOTIDE SEQUENCE [LARGE SCALE GENOMIC DNA]</scope>
    <source>
        <strain evidence="1">LP-2024</strain>
        <tissue evidence="1">Aerial parts of the thallus</tissue>
    </source>
</reference>
<sequence>MPVKWGRLGILSAEDFQTALICRVLLKALQNPLNALWAPIFTNVFLDTDCHNLLDTLVAKDPDTISSACPVASLLLTSWTRLISLFQWIPKEAGHHHSTTLKGRFSLKHGRSLAFGRRVVWHLLSFAVAQTGLLSPINTAPGAGVTLEDWVAEDGTGLDLNWTASQIYARLTVVKLAP</sequence>
<gene>
    <name evidence="1" type="ORF">R1sor_016697</name>
</gene>
<dbReference type="EMBL" id="JBJQOH010000004">
    <property type="protein sequence ID" value="KAL3690388.1"/>
    <property type="molecule type" value="Genomic_DNA"/>
</dbReference>
<protein>
    <submittedName>
        <fullName evidence="1">Uncharacterized protein</fullName>
    </submittedName>
</protein>
<evidence type="ECO:0000313" key="2">
    <source>
        <dbReference type="Proteomes" id="UP001633002"/>
    </source>
</evidence>
<accession>A0ABD3HG57</accession>
<keyword evidence="2" id="KW-1185">Reference proteome</keyword>
<comment type="caution">
    <text evidence="1">The sequence shown here is derived from an EMBL/GenBank/DDBJ whole genome shotgun (WGS) entry which is preliminary data.</text>
</comment>
<dbReference type="Proteomes" id="UP001633002">
    <property type="component" value="Unassembled WGS sequence"/>
</dbReference>
<name>A0ABD3HG57_9MARC</name>
<proteinExistence type="predicted"/>